<protein>
    <submittedName>
        <fullName evidence="3">ABC-type Fe3+-hydroxamate transport system, substrate-binding protein</fullName>
    </submittedName>
</protein>
<dbReference type="Pfam" id="PF01497">
    <property type="entry name" value="Peripla_BP_2"/>
    <property type="match status" value="1"/>
</dbReference>
<evidence type="ECO:0000259" key="2">
    <source>
        <dbReference type="PROSITE" id="PS50983"/>
    </source>
</evidence>
<dbReference type="SUPFAM" id="SSF53807">
    <property type="entry name" value="Helical backbone' metal receptor"/>
    <property type="match status" value="1"/>
</dbReference>
<organism evidence="3 4">
    <name type="scientific">Thermodesulforhabdus norvegica</name>
    <dbReference type="NCBI Taxonomy" id="39841"/>
    <lineage>
        <taxon>Bacteria</taxon>
        <taxon>Pseudomonadati</taxon>
        <taxon>Thermodesulfobacteriota</taxon>
        <taxon>Syntrophobacteria</taxon>
        <taxon>Syntrophobacterales</taxon>
        <taxon>Thermodesulforhabdaceae</taxon>
        <taxon>Thermodesulforhabdus</taxon>
    </lineage>
</organism>
<sequence>MKPGKLAVTCLLFLLFVPLPLSALQHDDQRFRKDLISPEELGAGVVSLDSSVTEIILALGAGQLLRGVTIHDLDVVRRFMARPPEGLAVVGSFFAPDIKKIAGIFEKGRGVIFVHDYHQSIGKELSRYGRVLKLSINGPEDLYEAIRTLGFVLKREEKAEGLVADIKGQIEIISRKAARIPPDRRKRVLRFMGRKDSDSVYVPGDDSFQNLFIRLAGGIPPSFGKKGPMVAVTVDEWRRFNPQVIYGCGGDREVAEKFFGLPGWKDVEAVKEGKIYYFPCDLTCRFSIHSGLFVQWLASTIYEEEFSDLKNLVKEEKILRRRSIAPALELDYVVSAEIVDSRIYDFHHKTLLIRFKEPLDIISTLEGPRRGIQIVGNNFSPPPCWNINHDLGFDAVKKHIFEVLELDPGKASLLYTGADMDNLSVQKASSGSLLVYALATAGVRGNALRTSRDEGSYEEPGTINVIIMTNRRLSPGAMSRAVITATEAKTAALQDLDVRSTCNPLRWQATGTGTDEIIVVSGKGPGANLAGGHTRLGQLIADAVYRAVLDAIRRQNGITPERTIAERLEERGIELYRLLSLPCGICSETRTNAVVMTRLYELLLSKPYTSFMNTAFAVSDLYEKGLIKDLSFFKKICEAMAPSMICRECSLPEDAFPAASEPLRMALEALLKCALSSSCWQNYAFTLKEVAR</sequence>
<feature type="domain" description="Fe/B12 periplasmic-binding" evidence="2">
    <location>
        <begin position="44"/>
        <end position="309"/>
    </location>
</feature>
<dbReference type="InterPro" id="IPR002808">
    <property type="entry name" value="AdoCbi_amidolase"/>
</dbReference>
<name>A0A1I4QXH3_9BACT</name>
<dbReference type="PANTHER" id="PTHR35336:SF5">
    <property type="entry name" value="ADENOSYLCOBINAMIDE AMIDOHYDROLASE"/>
    <property type="match status" value="1"/>
</dbReference>
<dbReference type="RefSeq" id="WP_093392898.1">
    <property type="nucleotide sequence ID" value="NZ_FOUU01000001.1"/>
</dbReference>
<dbReference type="Pfam" id="PF01955">
    <property type="entry name" value="CbiZ"/>
    <property type="match status" value="1"/>
</dbReference>
<gene>
    <name evidence="3" type="ORF">SAMN05660836_00278</name>
</gene>
<dbReference type="InterPro" id="IPR002491">
    <property type="entry name" value="ABC_transptr_periplasmic_BD"/>
</dbReference>
<dbReference type="PROSITE" id="PS50983">
    <property type="entry name" value="FE_B12_PBP"/>
    <property type="match status" value="1"/>
</dbReference>
<dbReference type="AlphaFoldDB" id="A0A1I4QXH3"/>
<dbReference type="OrthoDB" id="5409767at2"/>
<dbReference type="PANTHER" id="PTHR35336">
    <property type="entry name" value="ADENOSYLCOBINAMIDE AMIDOHYDROLASE"/>
    <property type="match status" value="1"/>
</dbReference>
<dbReference type="EMBL" id="FOUU01000001">
    <property type="protein sequence ID" value="SFM44707.1"/>
    <property type="molecule type" value="Genomic_DNA"/>
</dbReference>
<evidence type="ECO:0000313" key="4">
    <source>
        <dbReference type="Proteomes" id="UP000199611"/>
    </source>
</evidence>
<dbReference type="Proteomes" id="UP000199611">
    <property type="component" value="Unassembled WGS sequence"/>
</dbReference>
<reference evidence="3 4" key="1">
    <citation type="submission" date="2016-10" db="EMBL/GenBank/DDBJ databases">
        <authorList>
            <person name="de Groot N.N."/>
        </authorList>
    </citation>
    <scope>NUCLEOTIDE SEQUENCE [LARGE SCALE GENOMIC DNA]</scope>
    <source>
        <strain evidence="3 4">DSM 9990</strain>
    </source>
</reference>
<evidence type="ECO:0000256" key="1">
    <source>
        <dbReference type="SAM" id="SignalP"/>
    </source>
</evidence>
<proteinExistence type="predicted"/>
<keyword evidence="4" id="KW-1185">Reference proteome</keyword>
<feature type="signal peptide" evidence="1">
    <location>
        <begin position="1"/>
        <end position="23"/>
    </location>
</feature>
<accession>A0A1I4QXH3</accession>
<feature type="chain" id="PRO_5011739453" evidence="1">
    <location>
        <begin position="24"/>
        <end position="692"/>
    </location>
</feature>
<dbReference type="InterPro" id="IPR052209">
    <property type="entry name" value="CbiZ"/>
</dbReference>
<dbReference type="Gene3D" id="3.40.50.1980">
    <property type="entry name" value="Nitrogenase molybdenum iron protein domain"/>
    <property type="match status" value="2"/>
</dbReference>
<evidence type="ECO:0000313" key="3">
    <source>
        <dbReference type="EMBL" id="SFM44707.1"/>
    </source>
</evidence>
<keyword evidence="1" id="KW-0732">Signal</keyword>
<dbReference type="STRING" id="39841.SAMN05660836_00278"/>